<evidence type="ECO:0000256" key="9">
    <source>
        <dbReference type="SAM" id="MobiDB-lite"/>
    </source>
</evidence>
<dbReference type="PANTHER" id="PTHR12246">
    <property type="entry name" value="PALMITOYLTRANSFERASE ZDHHC16"/>
    <property type="match status" value="1"/>
</dbReference>
<reference evidence="11 12" key="1">
    <citation type="submission" date="2023-10" db="EMBL/GenBank/DDBJ databases">
        <authorList>
            <person name="Maclean D."/>
            <person name="Macfadyen A."/>
        </authorList>
    </citation>
    <scope>NUCLEOTIDE SEQUENCE [LARGE SCALE GENOMIC DNA]</scope>
</reference>
<evidence type="ECO:0000256" key="5">
    <source>
        <dbReference type="ARBA" id="ARBA00022989"/>
    </source>
</evidence>
<comment type="similarity">
    <text evidence="2 8">Belongs to the DHHC palmitoyltransferase family.</text>
</comment>
<feature type="transmembrane region" description="Helical" evidence="8">
    <location>
        <begin position="238"/>
        <end position="264"/>
    </location>
</feature>
<evidence type="ECO:0000313" key="12">
    <source>
        <dbReference type="Proteomes" id="UP001314263"/>
    </source>
</evidence>
<keyword evidence="5 8" id="KW-1133">Transmembrane helix</keyword>
<dbReference type="PROSITE" id="PS50216">
    <property type="entry name" value="DHHC"/>
    <property type="match status" value="1"/>
</dbReference>
<dbReference type="Pfam" id="PF01529">
    <property type="entry name" value="DHHC"/>
    <property type="match status" value="1"/>
</dbReference>
<evidence type="ECO:0000256" key="6">
    <source>
        <dbReference type="ARBA" id="ARBA00023136"/>
    </source>
</evidence>
<keyword evidence="7 8" id="KW-0012">Acyltransferase</keyword>
<dbReference type="AlphaFoldDB" id="A0AAV1INI5"/>
<evidence type="ECO:0000313" key="11">
    <source>
        <dbReference type="EMBL" id="CAK0787618.1"/>
    </source>
</evidence>
<evidence type="ECO:0000256" key="7">
    <source>
        <dbReference type="ARBA" id="ARBA00023315"/>
    </source>
</evidence>
<dbReference type="GO" id="GO:0016020">
    <property type="term" value="C:membrane"/>
    <property type="evidence" value="ECO:0007669"/>
    <property type="project" value="UniProtKB-SubCell"/>
</dbReference>
<evidence type="ECO:0000256" key="8">
    <source>
        <dbReference type="RuleBase" id="RU079119"/>
    </source>
</evidence>
<keyword evidence="4 8" id="KW-0812">Transmembrane</keyword>
<dbReference type="EC" id="2.3.1.225" evidence="8"/>
<protein>
    <recommendedName>
        <fullName evidence="8">S-acyltransferase</fullName>
        <ecNumber evidence="8">2.3.1.225</ecNumber>
    </recommendedName>
    <alternativeName>
        <fullName evidence="8">Palmitoyltransferase</fullName>
    </alternativeName>
</protein>
<evidence type="ECO:0000256" key="4">
    <source>
        <dbReference type="ARBA" id="ARBA00022692"/>
    </source>
</evidence>
<organism evidence="11 12">
    <name type="scientific">Coccomyxa viridis</name>
    <dbReference type="NCBI Taxonomy" id="1274662"/>
    <lineage>
        <taxon>Eukaryota</taxon>
        <taxon>Viridiplantae</taxon>
        <taxon>Chlorophyta</taxon>
        <taxon>core chlorophytes</taxon>
        <taxon>Trebouxiophyceae</taxon>
        <taxon>Trebouxiophyceae incertae sedis</taxon>
        <taxon>Coccomyxaceae</taxon>
        <taxon>Coccomyxa</taxon>
    </lineage>
</organism>
<feature type="domain" description="Palmitoyltransferase DHHC" evidence="10">
    <location>
        <begin position="137"/>
        <end position="279"/>
    </location>
</feature>
<evidence type="ECO:0000259" key="10">
    <source>
        <dbReference type="Pfam" id="PF01529"/>
    </source>
</evidence>
<evidence type="ECO:0000256" key="2">
    <source>
        <dbReference type="ARBA" id="ARBA00008574"/>
    </source>
</evidence>
<keyword evidence="12" id="KW-1185">Reference proteome</keyword>
<sequence>MSNIRQKSPQVKGSSAPEGTLTPQESSDGAPIALSLESQQKQRRNDRSWAQRFTGTVFSVLFLFAFIYSTVTLCVILPWLSYSVPGVLNLGGFTLETGAALWCFLLCVIVDPGRVPHDYQPDVEANAVIQVKRKGGEIRYCQKCCKPKPPRTHHCKVCKRCVLRMDHHCPWIGNCVGHGNYKSFLLFLIYVSLAVAHSLALLCAHALHWLRMRGEHRQHSIRTGPAGTAVGTGLHTTVFWAVTQTVCLAFCMPLTIGLVMLLVWNVYLALQNKTTIEFHEGVTANIKAHLSGGGYEHPYDLGCCGNLHAICGVNPMLWIVPDKAAGMGDGVAFPTHWDSALDEPAFGL</sequence>
<feature type="region of interest" description="Disordered" evidence="9">
    <location>
        <begin position="1"/>
        <end position="30"/>
    </location>
</feature>
<dbReference type="InterPro" id="IPR039859">
    <property type="entry name" value="PFA4/ZDH16/20/ERF2-like"/>
</dbReference>
<evidence type="ECO:0000256" key="3">
    <source>
        <dbReference type="ARBA" id="ARBA00022679"/>
    </source>
</evidence>
<comment type="subcellular location">
    <subcellularLocation>
        <location evidence="1">Membrane</location>
        <topology evidence="1">Multi-pass membrane protein</topology>
    </subcellularLocation>
</comment>
<accession>A0AAV1INI5</accession>
<name>A0AAV1INI5_9CHLO</name>
<dbReference type="InterPro" id="IPR001594">
    <property type="entry name" value="Palmitoyltrfase_DHHC"/>
</dbReference>
<keyword evidence="3 8" id="KW-0808">Transferase</keyword>
<dbReference type="Proteomes" id="UP001314263">
    <property type="component" value="Unassembled WGS sequence"/>
</dbReference>
<dbReference type="GO" id="GO:0019706">
    <property type="term" value="F:protein-cysteine S-palmitoyltransferase activity"/>
    <property type="evidence" value="ECO:0007669"/>
    <property type="project" value="UniProtKB-EC"/>
</dbReference>
<feature type="transmembrane region" description="Helical" evidence="8">
    <location>
        <begin position="184"/>
        <end position="207"/>
    </location>
</feature>
<comment type="catalytic activity">
    <reaction evidence="8">
        <text>L-cysteinyl-[protein] + hexadecanoyl-CoA = S-hexadecanoyl-L-cysteinyl-[protein] + CoA</text>
        <dbReference type="Rhea" id="RHEA:36683"/>
        <dbReference type="Rhea" id="RHEA-COMP:10131"/>
        <dbReference type="Rhea" id="RHEA-COMP:11032"/>
        <dbReference type="ChEBI" id="CHEBI:29950"/>
        <dbReference type="ChEBI" id="CHEBI:57287"/>
        <dbReference type="ChEBI" id="CHEBI:57379"/>
        <dbReference type="ChEBI" id="CHEBI:74151"/>
        <dbReference type="EC" id="2.3.1.225"/>
    </reaction>
</comment>
<proteinExistence type="inferred from homology"/>
<feature type="transmembrane region" description="Helical" evidence="8">
    <location>
        <begin position="53"/>
        <end position="80"/>
    </location>
</feature>
<comment type="caution">
    <text evidence="11">The sequence shown here is derived from an EMBL/GenBank/DDBJ whole genome shotgun (WGS) entry which is preliminary data.</text>
</comment>
<evidence type="ECO:0000256" key="1">
    <source>
        <dbReference type="ARBA" id="ARBA00004141"/>
    </source>
</evidence>
<feature type="compositionally biased region" description="Polar residues" evidence="9">
    <location>
        <begin position="1"/>
        <end position="13"/>
    </location>
</feature>
<comment type="domain">
    <text evidence="8">The DHHC domain is required for palmitoyltransferase activity.</text>
</comment>
<keyword evidence="6 8" id="KW-0472">Membrane</keyword>
<gene>
    <name evidence="11" type="ORF">CVIRNUC_010840</name>
</gene>
<dbReference type="EMBL" id="CAUYUE010000017">
    <property type="protein sequence ID" value="CAK0787618.1"/>
    <property type="molecule type" value="Genomic_DNA"/>
</dbReference>